<proteinExistence type="predicted"/>
<comment type="caution">
    <text evidence="1">The sequence shown here is derived from an EMBL/GenBank/DDBJ whole genome shotgun (WGS) entry which is preliminary data.</text>
</comment>
<protein>
    <submittedName>
        <fullName evidence="1">Uncharacterized protein</fullName>
    </submittedName>
</protein>
<gene>
    <name evidence="1" type="ORF">PM001_LOCUS8862</name>
</gene>
<sequence length="105" mass="11588">MGAGNAKYGWELGGEIDYVDEGQSSCCSDNGYTRMYTLFLEIDGVLPSICSFHVGRRDFVLSAVVAFIYDHEYGTCLTKRSFLPDGIRSLTSRRPGSQDMGLLMA</sequence>
<organism evidence="1 2">
    <name type="scientific">Peronospora matthiolae</name>
    <dbReference type="NCBI Taxonomy" id="2874970"/>
    <lineage>
        <taxon>Eukaryota</taxon>
        <taxon>Sar</taxon>
        <taxon>Stramenopiles</taxon>
        <taxon>Oomycota</taxon>
        <taxon>Peronosporomycetes</taxon>
        <taxon>Peronosporales</taxon>
        <taxon>Peronosporaceae</taxon>
        <taxon>Peronospora</taxon>
    </lineage>
</organism>
<evidence type="ECO:0000313" key="2">
    <source>
        <dbReference type="Proteomes" id="UP001162060"/>
    </source>
</evidence>
<dbReference type="Proteomes" id="UP001162060">
    <property type="component" value="Unassembled WGS sequence"/>
</dbReference>
<evidence type="ECO:0000313" key="1">
    <source>
        <dbReference type="EMBL" id="CAK7923712.1"/>
    </source>
</evidence>
<dbReference type="AlphaFoldDB" id="A0AAV1TQI3"/>
<name>A0AAV1TQI3_9STRA</name>
<reference evidence="1" key="1">
    <citation type="submission" date="2024-01" db="EMBL/GenBank/DDBJ databases">
        <authorList>
            <person name="Webb A."/>
        </authorList>
    </citation>
    <scope>NUCLEOTIDE SEQUENCE</scope>
    <source>
        <strain evidence="1">Pm1</strain>
    </source>
</reference>
<accession>A0AAV1TQI3</accession>
<dbReference type="EMBL" id="CAKLBY020000070">
    <property type="protein sequence ID" value="CAK7923712.1"/>
    <property type="molecule type" value="Genomic_DNA"/>
</dbReference>